<dbReference type="CDD" id="cd02440">
    <property type="entry name" value="AdoMet_MTases"/>
    <property type="match status" value="1"/>
</dbReference>
<dbReference type="PANTHER" id="PTHR43591:SF10">
    <property type="entry name" value="ABC TRANSMEMBRANE TYPE-1 DOMAIN-CONTAINING PROTEIN-RELATED"/>
    <property type="match status" value="1"/>
</dbReference>
<protein>
    <submittedName>
        <fullName evidence="2">S-adenosyl-L-methionine-dependent methyltransferase</fullName>
    </submittedName>
</protein>
<comment type="similarity">
    <text evidence="1">Belongs to the methyltransferase superfamily. LaeA methyltransferase family.</text>
</comment>
<evidence type="ECO:0000313" key="2">
    <source>
        <dbReference type="EMBL" id="KAH7303544.1"/>
    </source>
</evidence>
<dbReference type="Pfam" id="PF13489">
    <property type="entry name" value="Methyltransf_23"/>
    <property type="match status" value="1"/>
</dbReference>
<evidence type="ECO:0000256" key="1">
    <source>
        <dbReference type="ARBA" id="ARBA00038158"/>
    </source>
</evidence>
<dbReference type="AlphaFoldDB" id="A0A8K0WIV1"/>
<dbReference type="Proteomes" id="UP000813444">
    <property type="component" value="Unassembled WGS sequence"/>
</dbReference>
<reference evidence="2" key="1">
    <citation type="journal article" date="2021" name="Nat. Commun.">
        <title>Genetic determinants of endophytism in the Arabidopsis root mycobiome.</title>
        <authorList>
            <person name="Mesny F."/>
            <person name="Miyauchi S."/>
            <person name="Thiergart T."/>
            <person name="Pickel B."/>
            <person name="Atanasova L."/>
            <person name="Karlsson M."/>
            <person name="Huettel B."/>
            <person name="Barry K.W."/>
            <person name="Haridas S."/>
            <person name="Chen C."/>
            <person name="Bauer D."/>
            <person name="Andreopoulos W."/>
            <person name="Pangilinan J."/>
            <person name="LaButti K."/>
            <person name="Riley R."/>
            <person name="Lipzen A."/>
            <person name="Clum A."/>
            <person name="Drula E."/>
            <person name="Henrissat B."/>
            <person name="Kohler A."/>
            <person name="Grigoriev I.V."/>
            <person name="Martin F.M."/>
            <person name="Hacquard S."/>
        </authorList>
    </citation>
    <scope>NUCLEOTIDE SEQUENCE</scope>
    <source>
        <strain evidence="2">MPI-CAGE-CH-0235</strain>
    </source>
</reference>
<accession>A0A8K0WIV1</accession>
<keyword evidence="2" id="KW-0489">Methyltransferase</keyword>
<organism evidence="2 3">
    <name type="scientific">Stachybotrys elegans</name>
    <dbReference type="NCBI Taxonomy" id="80388"/>
    <lineage>
        <taxon>Eukaryota</taxon>
        <taxon>Fungi</taxon>
        <taxon>Dikarya</taxon>
        <taxon>Ascomycota</taxon>
        <taxon>Pezizomycotina</taxon>
        <taxon>Sordariomycetes</taxon>
        <taxon>Hypocreomycetidae</taxon>
        <taxon>Hypocreales</taxon>
        <taxon>Stachybotryaceae</taxon>
        <taxon>Stachybotrys</taxon>
    </lineage>
</organism>
<dbReference type="SUPFAM" id="SSF53335">
    <property type="entry name" value="S-adenosyl-L-methionine-dependent methyltransferases"/>
    <property type="match status" value="1"/>
</dbReference>
<sequence>MDISREESTASITSTLLEYRRIRGRTYQASKTTEYWAPNDAKHLEAFDVAHQWLTMMLDDKLVAAPINGNPQKVLDVGTGTGIWAIDFADDYPSTEVIGIDIAPTQPSWVPPNLRFEIEDAQLDWTFEPESFDFIHIRYMHGAFQDWPKFYDEVFKALKPGGWFQHIEPDIEMRSEDPNLPIGHDHIYKKWAQLFYDAGDKLGRTFRVTEQMGKWPQDAGFSNITHKIHKVPLNPWPKDKRLKEQGQFCSLYMDMSLDGFVNFPVGQILGWSQEELQVLIAQFRSAIRSSKTLPVAYMHCVYGQKPEK</sequence>
<dbReference type="EMBL" id="JAGPNK010000032">
    <property type="protein sequence ID" value="KAH7303544.1"/>
    <property type="molecule type" value="Genomic_DNA"/>
</dbReference>
<dbReference type="PANTHER" id="PTHR43591">
    <property type="entry name" value="METHYLTRANSFERASE"/>
    <property type="match status" value="1"/>
</dbReference>
<dbReference type="OrthoDB" id="2013972at2759"/>
<keyword evidence="2" id="KW-0808">Transferase</keyword>
<dbReference type="GO" id="GO:0032259">
    <property type="term" value="P:methylation"/>
    <property type="evidence" value="ECO:0007669"/>
    <property type="project" value="UniProtKB-KW"/>
</dbReference>
<evidence type="ECO:0000313" key="3">
    <source>
        <dbReference type="Proteomes" id="UP000813444"/>
    </source>
</evidence>
<gene>
    <name evidence="2" type="ORF">B0I35DRAFT_364728</name>
</gene>
<dbReference type="Gene3D" id="3.40.50.150">
    <property type="entry name" value="Vaccinia Virus protein VP39"/>
    <property type="match status" value="1"/>
</dbReference>
<proteinExistence type="inferred from homology"/>
<keyword evidence="3" id="KW-1185">Reference proteome</keyword>
<name>A0A8K0WIV1_9HYPO</name>
<dbReference type="InterPro" id="IPR029063">
    <property type="entry name" value="SAM-dependent_MTases_sf"/>
</dbReference>
<dbReference type="GO" id="GO:0008168">
    <property type="term" value="F:methyltransferase activity"/>
    <property type="evidence" value="ECO:0007669"/>
    <property type="project" value="UniProtKB-KW"/>
</dbReference>
<comment type="caution">
    <text evidence="2">The sequence shown here is derived from an EMBL/GenBank/DDBJ whole genome shotgun (WGS) entry which is preliminary data.</text>
</comment>